<dbReference type="InterPro" id="IPR005129">
    <property type="entry name" value="GTPase_ArgK"/>
</dbReference>
<evidence type="ECO:0000256" key="2">
    <source>
        <dbReference type="ARBA" id="ARBA00022741"/>
    </source>
</evidence>
<proteinExistence type="inferred from homology"/>
<dbReference type="AlphaFoldDB" id="A0A382FT47"/>
<dbReference type="EMBL" id="UINC01051237">
    <property type="protein sequence ID" value="SVB65141.1"/>
    <property type="molecule type" value="Genomic_DNA"/>
</dbReference>
<evidence type="ECO:0008006" key="7">
    <source>
        <dbReference type="Google" id="ProtNLM"/>
    </source>
</evidence>
<keyword evidence="2" id="KW-0547">Nucleotide-binding</keyword>
<dbReference type="Pfam" id="PF03308">
    <property type="entry name" value="MeaB"/>
    <property type="match status" value="1"/>
</dbReference>
<protein>
    <recommendedName>
        <fullName evidence="7">AAA+ ATPase domain-containing protein</fullName>
    </recommendedName>
</protein>
<evidence type="ECO:0000313" key="6">
    <source>
        <dbReference type="EMBL" id="SVB65141.1"/>
    </source>
</evidence>
<dbReference type="CDD" id="cd03114">
    <property type="entry name" value="MMAA-like"/>
    <property type="match status" value="1"/>
</dbReference>
<keyword evidence="4" id="KW-0342">GTP-binding</keyword>
<dbReference type="InterPro" id="IPR052040">
    <property type="entry name" value="GTPase/Isobutyryl-CoA_mutase"/>
</dbReference>
<gene>
    <name evidence="6" type="ORF">METZ01_LOCUS217995</name>
</gene>
<name>A0A382FT47_9ZZZZ</name>
<dbReference type="GO" id="GO:0003924">
    <property type="term" value="F:GTPase activity"/>
    <property type="evidence" value="ECO:0007669"/>
    <property type="project" value="InterPro"/>
</dbReference>
<comment type="similarity">
    <text evidence="1">Belongs to the SIMIBI class G3E GTPase family. ArgK/MeaB subfamily.</text>
</comment>
<dbReference type="GO" id="GO:0005525">
    <property type="term" value="F:GTP binding"/>
    <property type="evidence" value="ECO:0007669"/>
    <property type="project" value="UniProtKB-KW"/>
</dbReference>
<evidence type="ECO:0000256" key="5">
    <source>
        <dbReference type="ARBA" id="ARBA00023186"/>
    </source>
</evidence>
<keyword evidence="3" id="KW-0378">Hydrolase</keyword>
<dbReference type="NCBIfam" id="TIGR00750">
    <property type="entry name" value="lao"/>
    <property type="match status" value="1"/>
</dbReference>
<reference evidence="6" key="1">
    <citation type="submission" date="2018-05" db="EMBL/GenBank/DDBJ databases">
        <authorList>
            <person name="Lanie J.A."/>
            <person name="Ng W.-L."/>
            <person name="Kazmierczak K.M."/>
            <person name="Andrzejewski T.M."/>
            <person name="Davidsen T.M."/>
            <person name="Wayne K.J."/>
            <person name="Tettelin H."/>
            <person name="Glass J.I."/>
            <person name="Rusch D."/>
            <person name="Podicherti R."/>
            <person name="Tsui H.-C.T."/>
            <person name="Winkler M.E."/>
        </authorList>
    </citation>
    <scope>NUCLEOTIDE SEQUENCE</scope>
</reference>
<sequence length="362" mass="38928">RQEGYPRTNEDETDSVTGLLESALADLLGRFHAGQPAALGQAISLVEDERPGFQDFLHEVLGGGPNAARIGFTGPPGAGKSSLLSMVAMNCRAQDEELGIVAVDPTSPYSGGALLGDRIRMSDLATDPGVFIRSMATRGSLGGLATTTKEVLDLMDAFGFDRVLVETVGVGQTELGITAATDTVIVVLVPESGDAIQAMKAGLMEIADIFVVNKADRPGADRLVKDLRQGLHLRAATALESSSAHHDFDPAQIINKSGKEANKLAWSPPVLSTVAQSGEGGEDLMDTIKAHRLWLEESGELEERRRVRQRVRIQDVMDRELRRTVWHSDAVLAELDQALDRINKGKDTAYSVAGDILDRLLR</sequence>
<evidence type="ECO:0000256" key="3">
    <source>
        <dbReference type="ARBA" id="ARBA00022801"/>
    </source>
</evidence>
<evidence type="ECO:0000256" key="4">
    <source>
        <dbReference type="ARBA" id="ARBA00023134"/>
    </source>
</evidence>
<dbReference type="SUPFAM" id="SSF52540">
    <property type="entry name" value="P-loop containing nucleoside triphosphate hydrolases"/>
    <property type="match status" value="1"/>
</dbReference>
<evidence type="ECO:0000256" key="1">
    <source>
        <dbReference type="ARBA" id="ARBA00009625"/>
    </source>
</evidence>
<dbReference type="InterPro" id="IPR027417">
    <property type="entry name" value="P-loop_NTPase"/>
</dbReference>
<dbReference type="PANTHER" id="PTHR43087">
    <property type="entry name" value="LYSINE/ARGININE/ORNITHINE TRANSPORT SYSTEM KINASE"/>
    <property type="match status" value="1"/>
</dbReference>
<feature type="non-terminal residue" evidence="6">
    <location>
        <position position="1"/>
    </location>
</feature>
<dbReference type="PANTHER" id="PTHR43087:SF1">
    <property type="entry name" value="LAO_AO TRANSPORT SYSTEM ATPASE"/>
    <property type="match status" value="1"/>
</dbReference>
<accession>A0A382FT47</accession>
<dbReference type="Gene3D" id="3.40.50.300">
    <property type="entry name" value="P-loop containing nucleotide triphosphate hydrolases"/>
    <property type="match status" value="1"/>
</dbReference>
<organism evidence="6">
    <name type="scientific">marine metagenome</name>
    <dbReference type="NCBI Taxonomy" id="408172"/>
    <lineage>
        <taxon>unclassified sequences</taxon>
        <taxon>metagenomes</taxon>
        <taxon>ecological metagenomes</taxon>
    </lineage>
</organism>
<keyword evidence="5" id="KW-0143">Chaperone</keyword>